<evidence type="ECO:0000313" key="2">
    <source>
        <dbReference type="EMBL" id="GMS91924.1"/>
    </source>
</evidence>
<feature type="compositionally biased region" description="Basic and acidic residues" evidence="1">
    <location>
        <begin position="109"/>
        <end position="128"/>
    </location>
</feature>
<reference evidence="2" key="1">
    <citation type="submission" date="2023-10" db="EMBL/GenBank/DDBJ databases">
        <title>Genome assembly of Pristionchus species.</title>
        <authorList>
            <person name="Yoshida K."/>
            <person name="Sommer R.J."/>
        </authorList>
    </citation>
    <scope>NUCLEOTIDE SEQUENCE</scope>
    <source>
        <strain evidence="2">RS0144</strain>
    </source>
</reference>
<dbReference type="Proteomes" id="UP001432027">
    <property type="component" value="Unassembled WGS sequence"/>
</dbReference>
<protein>
    <submittedName>
        <fullName evidence="2">Uncharacterized protein</fullName>
    </submittedName>
</protein>
<feature type="compositionally biased region" description="Polar residues" evidence="1">
    <location>
        <begin position="264"/>
        <end position="275"/>
    </location>
</feature>
<feature type="compositionally biased region" description="Basic and acidic residues" evidence="1">
    <location>
        <begin position="203"/>
        <end position="220"/>
    </location>
</feature>
<keyword evidence="3" id="KW-1185">Reference proteome</keyword>
<feature type="region of interest" description="Disordered" evidence="1">
    <location>
        <begin position="109"/>
        <end position="159"/>
    </location>
</feature>
<name>A0AAV5T9D4_9BILA</name>
<evidence type="ECO:0000313" key="3">
    <source>
        <dbReference type="Proteomes" id="UP001432027"/>
    </source>
</evidence>
<dbReference type="EMBL" id="BTSX01000004">
    <property type="protein sequence ID" value="GMS91924.1"/>
    <property type="molecule type" value="Genomic_DNA"/>
</dbReference>
<evidence type="ECO:0000256" key="1">
    <source>
        <dbReference type="SAM" id="MobiDB-lite"/>
    </source>
</evidence>
<feature type="compositionally biased region" description="Basic and acidic residues" evidence="1">
    <location>
        <begin position="135"/>
        <end position="159"/>
    </location>
</feature>
<feature type="region of interest" description="Disordered" evidence="1">
    <location>
        <begin position="253"/>
        <end position="275"/>
    </location>
</feature>
<sequence length="275" mass="32293">MEGEQSELIPSQIANIDGIKSEANCEKSIGFDGAKEFGWIAALNAPVFIPREAKKEEKIEENREIEKNEETGEYCSSPISEYFPATPTLSEIDMGEWYEAKLKEEKAELKLDDEEMKGRMEDKEGDEMKMEEEESKEKEDDRRERIPTQLTRIEHRSDKVVNEEMEEEFIQSVIRSPLDNIDARRGEEIDETEWYNWERKEMKMQKNDEETKGRKEEKKDKGKRRHLGFLQKLEKERDERAFLHSMGMINGITGEKVEAKQRDLSQTGISPSYRR</sequence>
<accession>A0AAV5T9D4</accession>
<feature type="region of interest" description="Disordered" evidence="1">
    <location>
        <begin position="55"/>
        <end position="79"/>
    </location>
</feature>
<dbReference type="AlphaFoldDB" id="A0AAV5T9D4"/>
<feature type="compositionally biased region" description="Basic and acidic residues" evidence="1">
    <location>
        <begin position="55"/>
        <end position="70"/>
    </location>
</feature>
<comment type="caution">
    <text evidence="2">The sequence shown here is derived from an EMBL/GenBank/DDBJ whole genome shotgun (WGS) entry which is preliminary data.</text>
</comment>
<proteinExistence type="predicted"/>
<gene>
    <name evidence="2" type="ORF">PENTCL1PPCAC_14099</name>
</gene>
<organism evidence="2 3">
    <name type="scientific">Pristionchus entomophagus</name>
    <dbReference type="NCBI Taxonomy" id="358040"/>
    <lineage>
        <taxon>Eukaryota</taxon>
        <taxon>Metazoa</taxon>
        <taxon>Ecdysozoa</taxon>
        <taxon>Nematoda</taxon>
        <taxon>Chromadorea</taxon>
        <taxon>Rhabditida</taxon>
        <taxon>Rhabditina</taxon>
        <taxon>Diplogasteromorpha</taxon>
        <taxon>Diplogasteroidea</taxon>
        <taxon>Neodiplogasteridae</taxon>
        <taxon>Pristionchus</taxon>
    </lineage>
</organism>
<feature type="region of interest" description="Disordered" evidence="1">
    <location>
        <begin position="203"/>
        <end position="227"/>
    </location>
</feature>